<dbReference type="InterPro" id="IPR003593">
    <property type="entry name" value="AAA+_ATPase"/>
</dbReference>
<dbReference type="SUPFAM" id="SSF52540">
    <property type="entry name" value="P-loop containing nucleoside triphosphate hydrolases"/>
    <property type="match status" value="1"/>
</dbReference>
<dbReference type="Pfam" id="PF00005">
    <property type="entry name" value="ABC_tran"/>
    <property type="match status" value="1"/>
</dbReference>
<dbReference type="RefSeq" id="WP_270118525.1">
    <property type="nucleotide sequence ID" value="NZ_BAAAOL010000012.1"/>
</dbReference>
<evidence type="ECO:0000256" key="4">
    <source>
        <dbReference type="ARBA" id="ARBA00022967"/>
    </source>
</evidence>
<keyword evidence="3 7" id="KW-0067">ATP-binding</keyword>
<keyword evidence="4" id="KW-1278">Translocase</keyword>
<dbReference type="GO" id="GO:0005315">
    <property type="term" value="F:phosphate transmembrane transporter activity"/>
    <property type="evidence" value="ECO:0007669"/>
    <property type="project" value="InterPro"/>
</dbReference>
<keyword evidence="1" id="KW-0813">Transport</keyword>
<dbReference type="EMBL" id="BSDT01000001">
    <property type="protein sequence ID" value="GLI40157.1"/>
    <property type="molecule type" value="Genomic_DNA"/>
</dbReference>
<evidence type="ECO:0000313" key="8">
    <source>
        <dbReference type="Proteomes" id="UP001144313"/>
    </source>
</evidence>
<evidence type="ECO:0000256" key="1">
    <source>
        <dbReference type="ARBA" id="ARBA00022448"/>
    </source>
</evidence>
<dbReference type="SMART" id="SM00382">
    <property type="entry name" value="AAA"/>
    <property type="match status" value="1"/>
</dbReference>
<evidence type="ECO:0000256" key="5">
    <source>
        <dbReference type="SAM" id="MobiDB-lite"/>
    </source>
</evidence>
<dbReference type="AlphaFoldDB" id="A0A9W6G4G2"/>
<reference evidence="7" key="1">
    <citation type="submission" date="2022-12" db="EMBL/GenBank/DDBJ databases">
        <title>Reference genome sequencing for broad-spectrum identification of bacterial and archaeal isolates by mass spectrometry.</title>
        <authorList>
            <person name="Sekiguchi Y."/>
            <person name="Tourlousse D.M."/>
        </authorList>
    </citation>
    <scope>NUCLEOTIDE SEQUENCE</scope>
    <source>
        <strain evidence="7">LLR39Z86</strain>
    </source>
</reference>
<name>A0A9W6G4G2_9ACTN</name>
<keyword evidence="2" id="KW-0547">Nucleotide-binding</keyword>
<dbReference type="GO" id="GO:0005524">
    <property type="term" value="F:ATP binding"/>
    <property type="evidence" value="ECO:0007669"/>
    <property type="project" value="UniProtKB-KW"/>
</dbReference>
<organism evidence="7 8">
    <name type="scientific">Glycomyces algeriensis</name>
    <dbReference type="NCBI Taxonomy" id="256037"/>
    <lineage>
        <taxon>Bacteria</taxon>
        <taxon>Bacillati</taxon>
        <taxon>Actinomycetota</taxon>
        <taxon>Actinomycetes</taxon>
        <taxon>Glycomycetales</taxon>
        <taxon>Glycomycetaceae</taxon>
        <taxon>Glycomyces</taxon>
    </lineage>
</organism>
<dbReference type="Gene3D" id="3.40.50.300">
    <property type="entry name" value="P-loop containing nucleotide triphosphate hydrolases"/>
    <property type="match status" value="1"/>
</dbReference>
<dbReference type="PROSITE" id="PS00211">
    <property type="entry name" value="ABC_TRANSPORTER_1"/>
    <property type="match status" value="1"/>
</dbReference>
<feature type="domain" description="ABC transporter" evidence="6">
    <location>
        <begin position="39"/>
        <end position="279"/>
    </location>
</feature>
<evidence type="ECO:0000313" key="7">
    <source>
        <dbReference type="EMBL" id="GLI40157.1"/>
    </source>
</evidence>
<dbReference type="PANTHER" id="PTHR43423:SF1">
    <property type="entry name" value="ABC TRANSPORTER I FAMILY MEMBER 17"/>
    <property type="match status" value="1"/>
</dbReference>
<comment type="caution">
    <text evidence="7">The sequence shown here is derived from an EMBL/GenBank/DDBJ whole genome shotgun (WGS) entry which is preliminary data.</text>
</comment>
<evidence type="ECO:0000256" key="3">
    <source>
        <dbReference type="ARBA" id="ARBA00022840"/>
    </source>
</evidence>
<evidence type="ECO:0000256" key="2">
    <source>
        <dbReference type="ARBA" id="ARBA00022741"/>
    </source>
</evidence>
<feature type="region of interest" description="Disordered" evidence="5">
    <location>
        <begin position="1"/>
        <end position="32"/>
    </location>
</feature>
<dbReference type="PANTHER" id="PTHR43423">
    <property type="entry name" value="ABC TRANSPORTER I FAMILY MEMBER 17"/>
    <property type="match status" value="1"/>
</dbReference>
<sequence length="294" mass="32153">MSDPSYSALGRTVDPRRIGANTAPGTPHAPLGRSAPTVFEIRGVNVFYGAYNAVKDVDFTVAKNEITALIGPSGCGKSTLLRSLNRMNDLIPGARVEGTVAYHGKDVYAAGVDPVEVRRRIGMVFQKANPFPKSIFDNVAYGPRIHGVPRAEREAIVEDSLKKAALWDEVKDKLKQSALALSGGQQQRLCIARTIALAPEVVLMDEPCSALDPIATARIEELMVDLAKQFTIVIVTHNMQQAARVSDKTAFFSTEVNEQSDTRTGVLVEFDDTQRIFTTPRDERTENYVTGRFG</sequence>
<dbReference type="NCBIfam" id="TIGR00972">
    <property type="entry name" value="3a0107s01c2"/>
    <property type="match status" value="1"/>
</dbReference>
<accession>A0A9W6G4G2</accession>
<protein>
    <submittedName>
        <fullName evidence="7">Phosphate import ATP-binding protein PstB</fullName>
    </submittedName>
</protein>
<dbReference type="Proteomes" id="UP001144313">
    <property type="component" value="Unassembled WGS sequence"/>
</dbReference>
<dbReference type="GO" id="GO:0016887">
    <property type="term" value="F:ATP hydrolysis activity"/>
    <property type="evidence" value="ECO:0007669"/>
    <property type="project" value="InterPro"/>
</dbReference>
<dbReference type="PROSITE" id="PS50893">
    <property type="entry name" value="ABC_TRANSPORTER_2"/>
    <property type="match status" value="1"/>
</dbReference>
<dbReference type="InterPro" id="IPR027417">
    <property type="entry name" value="P-loop_NTPase"/>
</dbReference>
<dbReference type="InterPro" id="IPR003439">
    <property type="entry name" value="ABC_transporter-like_ATP-bd"/>
</dbReference>
<dbReference type="InterPro" id="IPR005670">
    <property type="entry name" value="PstB-like"/>
</dbReference>
<evidence type="ECO:0000259" key="6">
    <source>
        <dbReference type="PROSITE" id="PS50893"/>
    </source>
</evidence>
<gene>
    <name evidence="7" type="primary">pstB</name>
    <name evidence="7" type="ORF">GALLR39Z86_00070</name>
</gene>
<dbReference type="GO" id="GO:0035435">
    <property type="term" value="P:phosphate ion transmembrane transport"/>
    <property type="evidence" value="ECO:0007669"/>
    <property type="project" value="InterPro"/>
</dbReference>
<keyword evidence="8" id="KW-1185">Reference proteome</keyword>
<dbReference type="InterPro" id="IPR017871">
    <property type="entry name" value="ABC_transporter-like_CS"/>
</dbReference>
<proteinExistence type="predicted"/>
<dbReference type="GO" id="GO:0016020">
    <property type="term" value="C:membrane"/>
    <property type="evidence" value="ECO:0007669"/>
    <property type="project" value="InterPro"/>
</dbReference>
<dbReference type="CDD" id="cd03260">
    <property type="entry name" value="ABC_PstB_phosphate_transporter"/>
    <property type="match status" value="1"/>
</dbReference>